<organism evidence="2 3">
    <name type="scientific">Oedothorax gibbosus</name>
    <dbReference type="NCBI Taxonomy" id="931172"/>
    <lineage>
        <taxon>Eukaryota</taxon>
        <taxon>Metazoa</taxon>
        <taxon>Ecdysozoa</taxon>
        <taxon>Arthropoda</taxon>
        <taxon>Chelicerata</taxon>
        <taxon>Arachnida</taxon>
        <taxon>Araneae</taxon>
        <taxon>Araneomorphae</taxon>
        <taxon>Entelegynae</taxon>
        <taxon>Araneoidea</taxon>
        <taxon>Linyphiidae</taxon>
        <taxon>Erigoninae</taxon>
        <taxon>Oedothorax</taxon>
    </lineage>
</organism>
<feature type="region of interest" description="Disordered" evidence="1">
    <location>
        <begin position="1"/>
        <end position="51"/>
    </location>
</feature>
<comment type="caution">
    <text evidence="2">The sequence shown here is derived from an EMBL/GenBank/DDBJ whole genome shotgun (WGS) entry which is preliminary data.</text>
</comment>
<proteinExistence type="predicted"/>
<dbReference type="AlphaFoldDB" id="A0AAV6UUY0"/>
<accession>A0AAV6UUY0</accession>
<evidence type="ECO:0000313" key="2">
    <source>
        <dbReference type="EMBL" id="KAG8187607.1"/>
    </source>
</evidence>
<evidence type="ECO:0000313" key="3">
    <source>
        <dbReference type="Proteomes" id="UP000827092"/>
    </source>
</evidence>
<keyword evidence="3" id="KW-1185">Reference proteome</keyword>
<reference evidence="2 3" key="1">
    <citation type="journal article" date="2022" name="Nat. Ecol. Evol.">
        <title>A masculinizing supergene underlies an exaggerated male reproductive morph in a spider.</title>
        <authorList>
            <person name="Hendrickx F."/>
            <person name="De Corte Z."/>
            <person name="Sonet G."/>
            <person name="Van Belleghem S.M."/>
            <person name="Kostlbacher S."/>
            <person name="Vangestel C."/>
        </authorList>
    </citation>
    <scope>NUCLEOTIDE SEQUENCE [LARGE SCALE GENOMIC DNA]</scope>
    <source>
        <strain evidence="2">W744_W776</strain>
    </source>
</reference>
<feature type="region of interest" description="Disordered" evidence="1">
    <location>
        <begin position="101"/>
        <end position="132"/>
    </location>
</feature>
<evidence type="ECO:0000256" key="1">
    <source>
        <dbReference type="SAM" id="MobiDB-lite"/>
    </source>
</evidence>
<dbReference type="EMBL" id="JAFNEN010000266">
    <property type="protein sequence ID" value="KAG8187607.1"/>
    <property type="molecule type" value="Genomic_DNA"/>
</dbReference>
<dbReference type="Proteomes" id="UP000827092">
    <property type="component" value="Unassembled WGS sequence"/>
</dbReference>
<feature type="compositionally biased region" description="Polar residues" evidence="1">
    <location>
        <begin position="1"/>
        <end position="10"/>
    </location>
</feature>
<sequence length="132" mass="14635">MSSANTTLGNEQKKTAKSRGGRTCVSAAPARNGMEEDWNGLPVKSRQGMVGSRQDGANCFVEISPIRTNDPAKLRKRSNKKPHLNQSLSLCFLRGQRKNHKPGFLQFRPKETGITPEKNRIDVPDVDTCREG</sequence>
<protein>
    <submittedName>
        <fullName evidence="2">Uncharacterized protein</fullName>
    </submittedName>
</protein>
<feature type="compositionally biased region" description="Basic and acidic residues" evidence="1">
    <location>
        <begin position="117"/>
        <end position="132"/>
    </location>
</feature>
<name>A0AAV6UUY0_9ARAC</name>
<gene>
    <name evidence="2" type="ORF">JTE90_029607</name>
</gene>